<protein>
    <submittedName>
        <fullName evidence="1">Winged helix-turn-helix domain-containing protein</fullName>
    </submittedName>
</protein>
<gene>
    <name evidence="1" type="ORF">EC580_004515</name>
</gene>
<name>A0ACD5HR81_9PROT</name>
<evidence type="ECO:0000313" key="1">
    <source>
        <dbReference type="EMBL" id="XRI77944.1"/>
    </source>
</evidence>
<proteinExistence type="predicted"/>
<sequence length="64" mass="7275">MAASYPIAESFPSSGGESNNEQSHYVRLYIKRLREKLEDDPTKPAYIRTEKGIGYRLCGSHEKV</sequence>
<reference evidence="1 2" key="1">
    <citation type="journal article" date="2019" name="Int. J. Syst. Evol. Microbiol.">
        <title>Acidithiobacillus sulfuriphilus sp. nov.: an extremely acidophilic sulfur-oxidizing chemolithotroph isolated from a neutral pH environment.</title>
        <authorList>
            <person name="Falagan C."/>
            <person name="Moya-Beltran A."/>
            <person name="Castro M."/>
            <person name="Quatrini R."/>
            <person name="Johnson D.B."/>
        </authorList>
    </citation>
    <scope>NUCLEOTIDE SEQUENCE [LARGE SCALE GENOMIC DNA]</scope>
    <source>
        <strain evidence="1 2">CJ-2</strain>
    </source>
</reference>
<evidence type="ECO:0000313" key="2">
    <source>
        <dbReference type="Proteomes" id="UP000271650"/>
    </source>
</evidence>
<dbReference type="EMBL" id="CP127527">
    <property type="protein sequence ID" value="XRI77944.1"/>
    <property type="molecule type" value="Genomic_DNA"/>
</dbReference>
<accession>A0ACD5HR81</accession>
<organism evidence="1 2">
    <name type="scientific">Acidithiobacillus sulfuriphilus</name>
    <dbReference type="NCBI Taxonomy" id="1867749"/>
    <lineage>
        <taxon>Bacteria</taxon>
        <taxon>Pseudomonadati</taxon>
        <taxon>Pseudomonadota</taxon>
        <taxon>Acidithiobacillia</taxon>
        <taxon>Acidithiobacillales</taxon>
        <taxon>Acidithiobacillaceae</taxon>
        <taxon>Acidithiobacillus</taxon>
    </lineage>
</organism>
<keyword evidence="2" id="KW-1185">Reference proteome</keyword>
<dbReference type="Proteomes" id="UP000271650">
    <property type="component" value="Chromosome"/>
</dbReference>